<dbReference type="GO" id="GO:0042790">
    <property type="term" value="P:nucleolar large rRNA transcription by RNA polymerase I"/>
    <property type="evidence" value="ECO:0007669"/>
    <property type="project" value="TreeGrafter"/>
</dbReference>
<reference evidence="5" key="1">
    <citation type="submission" date="2023-06" db="EMBL/GenBank/DDBJ databases">
        <title>Genome-scale phylogeny and comparative genomics of the fungal order Sordariales.</title>
        <authorList>
            <consortium name="Lawrence Berkeley National Laboratory"/>
            <person name="Hensen N."/>
            <person name="Bonometti L."/>
            <person name="Westerberg I."/>
            <person name="Brannstrom I.O."/>
            <person name="Guillou S."/>
            <person name="Cros-Aarteil S."/>
            <person name="Calhoun S."/>
            <person name="Haridas S."/>
            <person name="Kuo A."/>
            <person name="Mondo S."/>
            <person name="Pangilinan J."/>
            <person name="Riley R."/>
            <person name="Labutti K."/>
            <person name="Andreopoulos B."/>
            <person name="Lipzen A."/>
            <person name="Chen C."/>
            <person name="Yanf M."/>
            <person name="Daum C."/>
            <person name="Ng V."/>
            <person name="Clum A."/>
            <person name="Steindorff A."/>
            <person name="Ohm R."/>
            <person name="Martin F."/>
            <person name="Silar P."/>
            <person name="Natvig D."/>
            <person name="Lalanne C."/>
            <person name="Gautier V."/>
            <person name="Ament-Velasquez S.L."/>
            <person name="Kruys A."/>
            <person name="Hutchinson M.I."/>
            <person name="Powell A.J."/>
            <person name="Barry K."/>
            <person name="Miller A.N."/>
            <person name="Grigoriev I.V."/>
            <person name="Debuchy R."/>
            <person name="Gladieux P."/>
            <person name="Thoren M.H."/>
            <person name="Johannesson H."/>
        </authorList>
    </citation>
    <scope>NUCLEOTIDE SEQUENCE</scope>
    <source>
        <strain evidence="5">SMH4607-1</strain>
    </source>
</reference>
<gene>
    <name evidence="5" type="ORF">B0H67DRAFT_674841</name>
</gene>
<sequence length="995" mass="110342">MDEARNTGRPAVRHGTRQPLLDGILGRLIYVPTQNENGVGEFRGSRAKGQTPRFQQVTSFKQWCPPSRTKGNQSTSTPSKNSVKQQKYWARQTYPDAFVGDECVRSLLTDGILESAQDSSQLSAAATASLLATGEITDIRDLGRRTKGHPALAVASGEAGEILRFISLTKEEWTWESEDVRVDLNTPNPRYRGEWCQDGLPITLIKFSLSPKKYDPIRWLVVQKQTSTTVCEPELRSLAEKVEGSGPAQLFANPLFTIRSDQTGGSSHSDVSLSLFSDREIPQLVIIDQTGCWSVWDITGRRGVRPQVLRPVMMMCGNIVTGLLSALPYNVASKELPHKVMWLAPRKPASRVKSRAGTPAPGYVEEEPQRLRLLLMCNSKAVYLYDVEGGESRPATRALLQNSANRILEVQPSPLADSQGLVLTNTNVIWVACREDSNGKMSLDILASSPHQRTGLDQDLRLDVSPATFIDGLKACFASVRSTKDNRVSIIWFISPQPGMPARYHRQLISLRIPFNFTSVGMLPVTRRVGTTAEAEGGYSALAKAKTRFFQLLTLGHDLKVSVALCVWSEGVRRAVPPPNKHIGSEPFRRSIRIMKRGGAFVVPDGYVEYMDFGHGEKAGLPTLGVSKVRPRKPVRLSLLGSRISTSEDLILGRPEHVPKDINFGFIRETVEAWTRDRYMSRRSLLELIGPGRHLEELLRLASEWTNHRDVLEGDDDLHALQEVRNPFYGLDLDDSVERLEALFRGLPFQGEGELQQRRQRVLQRMAAEIILSAVGISAGQQRPAGSKPTNSVRRRPLETGITNPANFRSSPPVQWSPPQSSQPQPSQFLSSQPELPAINPAAEELDDPTIVHLRKYTPIEPPPTGPPAQTQISLHWDLGGDLTEIEWKPWKVEGAEEEVLRRKRKIEAKRKRAEQLAAKLFSEPLPVVSKKGATSQPVFMTSQPREPAPLVQSPLVQSSSQIPWPAMSQVVPGAFGGRAPLGKKKKDGKKGGFR</sequence>
<keyword evidence="1" id="KW-0175">Coiled coil</keyword>
<dbReference type="GO" id="GO:0001163">
    <property type="term" value="F:RNA polymerase I transcription regulatory region sequence-specific DNA binding"/>
    <property type="evidence" value="ECO:0007669"/>
    <property type="project" value="TreeGrafter"/>
</dbReference>
<feature type="domain" description="RRN6 beta-propeller" evidence="3">
    <location>
        <begin position="127"/>
        <end position="499"/>
    </location>
</feature>
<feature type="region of interest" description="Disordered" evidence="2">
    <location>
        <begin position="974"/>
        <end position="995"/>
    </location>
</feature>
<evidence type="ECO:0000256" key="2">
    <source>
        <dbReference type="SAM" id="MobiDB-lite"/>
    </source>
</evidence>
<dbReference type="InterPro" id="IPR048535">
    <property type="entry name" value="RRN6_beta-prop"/>
</dbReference>
<feature type="region of interest" description="Disordered" evidence="2">
    <location>
        <begin position="63"/>
        <end position="86"/>
    </location>
</feature>
<name>A0AA40DLJ1_9PEZI</name>
<evidence type="ECO:0000313" key="6">
    <source>
        <dbReference type="Proteomes" id="UP001172102"/>
    </source>
</evidence>
<dbReference type="Pfam" id="PF20639">
    <property type="entry name" value="Rrn6_K-rich"/>
    <property type="match status" value="1"/>
</dbReference>
<dbReference type="InterPro" id="IPR019350">
    <property type="entry name" value="RNA_pol_I-sp_TIF_RRN6-like"/>
</dbReference>
<comment type="caution">
    <text evidence="5">The sequence shown here is derived from an EMBL/GenBank/DDBJ whole genome shotgun (WGS) entry which is preliminary data.</text>
</comment>
<feature type="region of interest" description="Disordered" evidence="2">
    <location>
        <begin position="937"/>
        <end position="957"/>
    </location>
</feature>
<dbReference type="EMBL" id="JAUKUA010000007">
    <property type="protein sequence ID" value="KAK0705232.1"/>
    <property type="molecule type" value="Genomic_DNA"/>
</dbReference>
<dbReference type="GO" id="GO:0070860">
    <property type="term" value="C:RNA polymerase I core factor complex"/>
    <property type="evidence" value="ECO:0007669"/>
    <property type="project" value="TreeGrafter"/>
</dbReference>
<dbReference type="GO" id="GO:0001179">
    <property type="term" value="F:RNA polymerase I general transcription initiation factor binding"/>
    <property type="evidence" value="ECO:0007669"/>
    <property type="project" value="TreeGrafter"/>
</dbReference>
<feature type="compositionally biased region" description="Low complexity" evidence="2">
    <location>
        <begin position="810"/>
        <end position="833"/>
    </location>
</feature>
<dbReference type="Proteomes" id="UP001172102">
    <property type="component" value="Unassembled WGS sequence"/>
</dbReference>
<evidence type="ECO:0000256" key="1">
    <source>
        <dbReference type="SAM" id="Coils"/>
    </source>
</evidence>
<evidence type="ECO:0000259" key="4">
    <source>
        <dbReference type="Pfam" id="PF20639"/>
    </source>
</evidence>
<dbReference type="InterPro" id="IPR048536">
    <property type="entry name" value="Rrn6_K-rich"/>
</dbReference>
<dbReference type="PANTHER" id="PTHR28221">
    <property type="entry name" value="RNA POLYMERASE I-SPECIFIC TRANSCRIPTION INITIATION FACTOR RRN6"/>
    <property type="match status" value="1"/>
</dbReference>
<dbReference type="Pfam" id="PF10214">
    <property type="entry name" value="Rrn6_beta-prop"/>
    <property type="match status" value="1"/>
</dbReference>
<accession>A0AA40DLJ1</accession>
<dbReference type="PANTHER" id="PTHR28221:SF2">
    <property type="entry name" value="RNA POLYMERASE I-SPECIFIC TRANSCRIPTION INITIATION FACTOR RRN6"/>
    <property type="match status" value="1"/>
</dbReference>
<protein>
    <submittedName>
        <fullName evidence="5">RNA polymerase I-specific transcription-initiation factor-domain-containing protein</fullName>
    </submittedName>
</protein>
<feature type="coiled-coil region" evidence="1">
    <location>
        <begin position="893"/>
        <end position="924"/>
    </location>
</feature>
<evidence type="ECO:0000313" key="5">
    <source>
        <dbReference type="EMBL" id="KAK0705232.1"/>
    </source>
</evidence>
<dbReference type="AlphaFoldDB" id="A0AA40DLJ1"/>
<feature type="domain" description="RRN6 K-rich C-terminal" evidence="4">
    <location>
        <begin position="873"/>
        <end position="994"/>
    </location>
</feature>
<feature type="compositionally biased region" description="Polar residues" evidence="2">
    <location>
        <begin position="69"/>
        <end position="85"/>
    </location>
</feature>
<evidence type="ECO:0000259" key="3">
    <source>
        <dbReference type="Pfam" id="PF10214"/>
    </source>
</evidence>
<organism evidence="5 6">
    <name type="scientific">Lasiosphaeris hirsuta</name>
    <dbReference type="NCBI Taxonomy" id="260670"/>
    <lineage>
        <taxon>Eukaryota</taxon>
        <taxon>Fungi</taxon>
        <taxon>Dikarya</taxon>
        <taxon>Ascomycota</taxon>
        <taxon>Pezizomycotina</taxon>
        <taxon>Sordariomycetes</taxon>
        <taxon>Sordariomycetidae</taxon>
        <taxon>Sordariales</taxon>
        <taxon>Lasiosphaeriaceae</taxon>
        <taxon>Lasiosphaeris</taxon>
    </lineage>
</organism>
<keyword evidence="6" id="KW-1185">Reference proteome</keyword>
<feature type="region of interest" description="Disordered" evidence="2">
    <location>
        <begin position="779"/>
        <end position="833"/>
    </location>
</feature>
<feature type="compositionally biased region" description="Basic residues" evidence="2">
    <location>
        <begin position="982"/>
        <end position="995"/>
    </location>
</feature>
<proteinExistence type="predicted"/>